<reference evidence="2" key="2">
    <citation type="submission" date="2020-09" db="EMBL/GenBank/DDBJ databases">
        <authorList>
            <person name="Sun Q."/>
            <person name="Ohkuma M."/>
        </authorList>
    </citation>
    <scope>NUCLEOTIDE SEQUENCE</scope>
    <source>
        <strain evidence="2">JCM 3276</strain>
    </source>
</reference>
<sequence>MTAGTVQSMSIADLRPGDPVVRVDAWWRAVRLLSVGQVHLLDNPLAETLRSGDVTSRLRGHRGSVSGATLTCAHLNRVFADRDGEDLPEISGWRWYR</sequence>
<evidence type="ECO:0000313" key="3">
    <source>
        <dbReference type="Proteomes" id="UP000660680"/>
    </source>
</evidence>
<reference evidence="2" key="1">
    <citation type="journal article" date="2014" name="Int. J. Syst. Evol. Microbiol.">
        <title>Complete genome sequence of Corynebacterium casei LMG S-19264T (=DSM 44701T), isolated from a smear-ripened cheese.</title>
        <authorList>
            <consortium name="US DOE Joint Genome Institute (JGI-PGF)"/>
            <person name="Walter F."/>
            <person name="Albersmeier A."/>
            <person name="Kalinowski J."/>
            <person name="Ruckert C."/>
        </authorList>
    </citation>
    <scope>NUCLEOTIDE SEQUENCE</scope>
    <source>
        <strain evidence="2">JCM 3276</strain>
    </source>
</reference>
<keyword evidence="3" id="KW-1185">Reference proteome</keyword>
<organism evidence="2 3">
    <name type="scientific">Actinokineospora fastidiosa</name>
    <dbReference type="NCBI Taxonomy" id="1816"/>
    <lineage>
        <taxon>Bacteria</taxon>
        <taxon>Bacillati</taxon>
        <taxon>Actinomycetota</taxon>
        <taxon>Actinomycetes</taxon>
        <taxon>Pseudonocardiales</taxon>
        <taxon>Pseudonocardiaceae</taxon>
        <taxon>Actinokineospora</taxon>
    </lineage>
</organism>
<feature type="domain" description="Xylulose 5-phosphate/Fructose 6-phosphate phosphoketolase N-terminal" evidence="1">
    <location>
        <begin position="20"/>
        <end position="83"/>
    </location>
</feature>
<dbReference type="Proteomes" id="UP000660680">
    <property type="component" value="Unassembled WGS sequence"/>
</dbReference>
<proteinExistence type="predicted"/>
<dbReference type="InterPro" id="IPR018970">
    <property type="entry name" value="Xul5P/Fru6P_PKetolase_N"/>
</dbReference>
<evidence type="ECO:0000313" key="2">
    <source>
        <dbReference type="EMBL" id="GGS28441.1"/>
    </source>
</evidence>
<evidence type="ECO:0000259" key="1">
    <source>
        <dbReference type="Pfam" id="PF09364"/>
    </source>
</evidence>
<accession>A0A918GCL6</accession>
<comment type="caution">
    <text evidence="2">The sequence shown here is derived from an EMBL/GenBank/DDBJ whole genome shotgun (WGS) entry which is preliminary data.</text>
</comment>
<protein>
    <recommendedName>
        <fullName evidence="1">Xylulose 5-phosphate/Fructose 6-phosphate phosphoketolase N-terminal domain-containing protein</fullName>
    </recommendedName>
</protein>
<dbReference type="EMBL" id="BMRB01000002">
    <property type="protein sequence ID" value="GGS28441.1"/>
    <property type="molecule type" value="Genomic_DNA"/>
</dbReference>
<dbReference type="Gene3D" id="3.40.50.970">
    <property type="match status" value="1"/>
</dbReference>
<name>A0A918GCL6_9PSEU</name>
<dbReference type="Pfam" id="PF09364">
    <property type="entry name" value="XFP_N"/>
    <property type="match status" value="1"/>
</dbReference>
<dbReference type="AlphaFoldDB" id="A0A918GCL6"/>
<gene>
    <name evidence="2" type="ORF">GCM10010171_21900</name>
</gene>
<dbReference type="RefSeq" id="WP_229786801.1">
    <property type="nucleotide sequence ID" value="NZ_BMRB01000002.1"/>
</dbReference>